<name>A0AAD7SZT8_9TELE</name>
<comment type="caution">
    <text evidence="14">The sequence shown here is derived from an EMBL/GenBank/DDBJ whole genome shotgun (WGS) entry which is preliminary data.</text>
</comment>
<dbReference type="AlphaFoldDB" id="A0AAD7SZT8"/>
<dbReference type="Proteomes" id="UP001221898">
    <property type="component" value="Unassembled WGS sequence"/>
</dbReference>
<dbReference type="InterPro" id="IPR017978">
    <property type="entry name" value="GPCR_3_C"/>
</dbReference>
<dbReference type="FunFam" id="2.10.50.30:FF:000002">
    <property type="entry name" value="Vomeronasal 2 receptor, h1"/>
    <property type="match status" value="1"/>
</dbReference>
<dbReference type="CDD" id="cd15283">
    <property type="entry name" value="7tmC_V2R_pheromone"/>
    <property type="match status" value="1"/>
</dbReference>
<evidence type="ECO:0000256" key="7">
    <source>
        <dbReference type="ARBA" id="ARBA00023040"/>
    </source>
</evidence>
<dbReference type="FunFam" id="3.40.50.2300:FF:000125">
    <property type="entry name" value="Vomeronasal 2, receptor 88"/>
    <property type="match status" value="1"/>
</dbReference>
<dbReference type="InterPro" id="IPR011500">
    <property type="entry name" value="GPCR_3_9-Cys_dom"/>
</dbReference>
<dbReference type="Pfam" id="PF01094">
    <property type="entry name" value="ANF_receptor"/>
    <property type="match status" value="1"/>
</dbReference>
<dbReference type="PANTHER" id="PTHR24061">
    <property type="entry name" value="CALCIUM-SENSING RECEPTOR-RELATED"/>
    <property type="match status" value="1"/>
</dbReference>
<dbReference type="PANTHER" id="PTHR24061:SF528">
    <property type="entry name" value="C-FAMILY ODORANT RECEPTOR OLFCD2-RELATED"/>
    <property type="match status" value="1"/>
</dbReference>
<keyword evidence="8 12" id="KW-0472">Membrane</keyword>
<feature type="transmembrane region" description="Helical" evidence="12">
    <location>
        <begin position="541"/>
        <end position="564"/>
    </location>
</feature>
<dbReference type="PROSITE" id="PS00981">
    <property type="entry name" value="G_PROTEIN_RECEP_F3_3"/>
    <property type="match status" value="1"/>
</dbReference>
<dbReference type="InterPro" id="IPR017979">
    <property type="entry name" value="GPCR_3_CS"/>
</dbReference>
<feature type="transmembrane region" description="Helical" evidence="12">
    <location>
        <begin position="464"/>
        <end position="485"/>
    </location>
</feature>
<gene>
    <name evidence="14" type="ORF">AAFF_G00186780</name>
</gene>
<comment type="subcellular location">
    <subcellularLocation>
        <location evidence="1">Cell membrane</location>
        <topology evidence="1">Multi-pass membrane protein</topology>
    </subcellularLocation>
</comment>
<feature type="transmembrane region" description="Helical" evidence="12">
    <location>
        <begin position="497"/>
        <end position="521"/>
    </location>
</feature>
<keyword evidence="6 12" id="KW-1133">Transmembrane helix</keyword>
<keyword evidence="11" id="KW-0807">Transducer</keyword>
<evidence type="ECO:0000256" key="8">
    <source>
        <dbReference type="ARBA" id="ARBA00023136"/>
    </source>
</evidence>
<evidence type="ECO:0000259" key="13">
    <source>
        <dbReference type="PROSITE" id="PS50259"/>
    </source>
</evidence>
<evidence type="ECO:0000313" key="15">
    <source>
        <dbReference type="Proteomes" id="UP001221898"/>
    </source>
</evidence>
<dbReference type="Gene3D" id="3.40.50.2300">
    <property type="match status" value="2"/>
</dbReference>
<dbReference type="Gene3D" id="2.10.50.30">
    <property type="entry name" value="GPCR, family 3, nine cysteines domain"/>
    <property type="match status" value="1"/>
</dbReference>
<evidence type="ECO:0000256" key="2">
    <source>
        <dbReference type="ARBA" id="ARBA00007242"/>
    </source>
</evidence>
<dbReference type="EMBL" id="JAINUG010000025">
    <property type="protein sequence ID" value="KAJ8410721.1"/>
    <property type="molecule type" value="Genomic_DNA"/>
</dbReference>
<evidence type="ECO:0000256" key="10">
    <source>
        <dbReference type="ARBA" id="ARBA00023180"/>
    </source>
</evidence>
<feature type="transmembrane region" description="Helical" evidence="12">
    <location>
        <begin position="620"/>
        <end position="640"/>
    </location>
</feature>
<keyword evidence="15" id="KW-1185">Reference proteome</keyword>
<dbReference type="InterPro" id="IPR004073">
    <property type="entry name" value="GPCR_3_vmron_rcpt_2"/>
</dbReference>
<keyword evidence="10" id="KW-0325">Glycoprotein</keyword>
<evidence type="ECO:0000256" key="11">
    <source>
        <dbReference type="ARBA" id="ARBA00023224"/>
    </source>
</evidence>
<dbReference type="PRINTS" id="PR01535">
    <property type="entry name" value="VOMERONASL2R"/>
</dbReference>
<dbReference type="InterPro" id="IPR001828">
    <property type="entry name" value="ANF_lig-bd_rcpt"/>
</dbReference>
<dbReference type="InterPro" id="IPR038550">
    <property type="entry name" value="GPCR_3_9-Cys_sf"/>
</dbReference>
<protein>
    <recommendedName>
        <fullName evidence="13">G-protein coupled receptors family 3 profile domain-containing protein</fullName>
    </recommendedName>
</protein>
<keyword evidence="4 12" id="KW-0812">Transmembrane</keyword>
<dbReference type="InterPro" id="IPR028082">
    <property type="entry name" value="Peripla_BP_I"/>
</dbReference>
<keyword evidence="7" id="KW-0297">G-protein coupled receptor</keyword>
<dbReference type="Pfam" id="PF00003">
    <property type="entry name" value="7tm_3"/>
    <property type="match status" value="1"/>
</dbReference>
<keyword evidence="9" id="KW-0675">Receptor</keyword>
<accession>A0AAD7SZT8</accession>
<feature type="transmembrane region" description="Helical" evidence="12">
    <location>
        <begin position="652"/>
        <end position="676"/>
    </location>
</feature>
<comment type="similarity">
    <text evidence="2">Belongs to the G-protein coupled receptor 3 family.</text>
</comment>
<feature type="transmembrane region" description="Helical" evidence="12">
    <location>
        <begin position="429"/>
        <end position="452"/>
    </location>
</feature>
<evidence type="ECO:0000256" key="5">
    <source>
        <dbReference type="ARBA" id="ARBA00022729"/>
    </source>
</evidence>
<dbReference type="PRINTS" id="PR00248">
    <property type="entry name" value="GPCRMGR"/>
</dbReference>
<sequence length="692" mass="76261">MVSYFASCACLGDRRKYPSFFRTVPSDAFQARAMARLLRLFGWTWVGVVAGDDDYGKFGIQLLLEELQNSEVCVAFSETIPKVNAATKILRIVDTVRRSTAKVIVTFAIAPDMYALLREAVRQNVTDKQWIATEAWITSSVISSPQNLASLGGTIGFALRKGDIRGLRSFLTRFRPEVLTSDPLQQEFWEMMFGCSLRNDSTPSPSPRPRCTGSESMDDIETLYADVSQLRATYNVYKAVYAIAHAIHDMLSCQPGDGPFEKRGCPDVTNLQPWQILHYLRAVNFTTPVGEATHFDENGNPPASYDIINWHVGAKGTVQFVKVGQFDSADRSHSKFNIDVKRVVWGGDQNKMPVSVCSAPCPPGTRKARQKGKPICCFDCLPCAEGEISNTTGSTECQKCQDRFWSNAARTTCIPKEVEFLSFQETMGIILATLSVSGAALTATVLATFFCFRNTPLVRANNAELSFLLLLSLSLCFLCALAFIGRPAPWSCMLRHTLFGISFVLCISCVLSKTVVVLVAFRASLPGGDIMRYFGPVQQRVGISLCTCIQVLICALWLVLAPPVPSEIQGRSPRIVLECDVGSVAGFACVLGYIGLLAAVCFLLAFLARRLPDNFNEAKFITFSMLIFCAVWIAFVPAYVSSPGKYTVAVEIFAILASSYGLLLCIFAPKCYIILLRPDKNTKKNMMAKQKP</sequence>
<feature type="transmembrane region" description="Helical" evidence="12">
    <location>
        <begin position="584"/>
        <end position="608"/>
    </location>
</feature>
<proteinExistence type="inferred from homology"/>
<keyword evidence="3" id="KW-1003">Cell membrane</keyword>
<dbReference type="GO" id="GO:0005886">
    <property type="term" value="C:plasma membrane"/>
    <property type="evidence" value="ECO:0007669"/>
    <property type="project" value="UniProtKB-SubCell"/>
</dbReference>
<dbReference type="FunFam" id="3.40.50.2300:FF:000475">
    <property type="entry name" value="Olfactory receptor C family, g2"/>
    <property type="match status" value="1"/>
</dbReference>
<evidence type="ECO:0000256" key="9">
    <source>
        <dbReference type="ARBA" id="ARBA00023170"/>
    </source>
</evidence>
<evidence type="ECO:0000256" key="3">
    <source>
        <dbReference type="ARBA" id="ARBA00022475"/>
    </source>
</evidence>
<dbReference type="Pfam" id="PF07562">
    <property type="entry name" value="NCD3G"/>
    <property type="match status" value="1"/>
</dbReference>
<dbReference type="InterPro" id="IPR000068">
    <property type="entry name" value="GPCR_3_Ca_sens_rcpt-rel"/>
</dbReference>
<evidence type="ECO:0000313" key="14">
    <source>
        <dbReference type="EMBL" id="KAJ8410721.1"/>
    </source>
</evidence>
<dbReference type="GO" id="GO:0004930">
    <property type="term" value="F:G protein-coupled receptor activity"/>
    <property type="evidence" value="ECO:0007669"/>
    <property type="project" value="UniProtKB-KW"/>
</dbReference>
<organism evidence="14 15">
    <name type="scientific">Aldrovandia affinis</name>
    <dbReference type="NCBI Taxonomy" id="143900"/>
    <lineage>
        <taxon>Eukaryota</taxon>
        <taxon>Metazoa</taxon>
        <taxon>Chordata</taxon>
        <taxon>Craniata</taxon>
        <taxon>Vertebrata</taxon>
        <taxon>Euteleostomi</taxon>
        <taxon>Actinopterygii</taxon>
        <taxon>Neopterygii</taxon>
        <taxon>Teleostei</taxon>
        <taxon>Notacanthiformes</taxon>
        <taxon>Halosauridae</taxon>
        <taxon>Aldrovandia</taxon>
    </lineage>
</organism>
<evidence type="ECO:0000256" key="6">
    <source>
        <dbReference type="ARBA" id="ARBA00022989"/>
    </source>
</evidence>
<keyword evidence="5" id="KW-0732">Signal</keyword>
<feature type="domain" description="G-protein coupled receptors family 3 profile" evidence="13">
    <location>
        <begin position="427"/>
        <end position="690"/>
    </location>
</feature>
<dbReference type="SUPFAM" id="SSF53822">
    <property type="entry name" value="Periplasmic binding protein-like I"/>
    <property type="match status" value="1"/>
</dbReference>
<reference evidence="14" key="1">
    <citation type="journal article" date="2023" name="Science">
        <title>Genome structures resolve the early diversification of teleost fishes.</title>
        <authorList>
            <person name="Parey E."/>
            <person name="Louis A."/>
            <person name="Montfort J."/>
            <person name="Bouchez O."/>
            <person name="Roques C."/>
            <person name="Iampietro C."/>
            <person name="Lluch J."/>
            <person name="Castinel A."/>
            <person name="Donnadieu C."/>
            <person name="Desvignes T."/>
            <person name="Floi Bucao C."/>
            <person name="Jouanno E."/>
            <person name="Wen M."/>
            <person name="Mejri S."/>
            <person name="Dirks R."/>
            <person name="Jansen H."/>
            <person name="Henkel C."/>
            <person name="Chen W.J."/>
            <person name="Zahm M."/>
            <person name="Cabau C."/>
            <person name="Klopp C."/>
            <person name="Thompson A.W."/>
            <person name="Robinson-Rechavi M."/>
            <person name="Braasch I."/>
            <person name="Lecointre G."/>
            <person name="Bobe J."/>
            <person name="Postlethwait J.H."/>
            <person name="Berthelot C."/>
            <person name="Roest Crollius H."/>
            <person name="Guiguen Y."/>
        </authorList>
    </citation>
    <scope>NUCLEOTIDE SEQUENCE</scope>
    <source>
        <strain evidence="14">NC1722</strain>
    </source>
</reference>
<evidence type="ECO:0000256" key="12">
    <source>
        <dbReference type="SAM" id="Phobius"/>
    </source>
</evidence>
<evidence type="ECO:0000256" key="1">
    <source>
        <dbReference type="ARBA" id="ARBA00004651"/>
    </source>
</evidence>
<dbReference type="InterPro" id="IPR000337">
    <property type="entry name" value="GPCR_3"/>
</dbReference>
<dbReference type="PROSITE" id="PS50259">
    <property type="entry name" value="G_PROTEIN_RECEP_F3_4"/>
    <property type="match status" value="1"/>
</dbReference>
<evidence type="ECO:0000256" key="4">
    <source>
        <dbReference type="ARBA" id="ARBA00022692"/>
    </source>
</evidence>